<organism evidence="6">
    <name type="scientific">viral metagenome</name>
    <dbReference type="NCBI Taxonomy" id="1070528"/>
    <lineage>
        <taxon>unclassified sequences</taxon>
        <taxon>metagenomes</taxon>
        <taxon>organismal metagenomes</taxon>
    </lineage>
</organism>
<dbReference type="Gene3D" id="2.20.25.10">
    <property type="match status" value="1"/>
</dbReference>
<keyword evidence="3" id="KW-0862">Zinc</keyword>
<dbReference type="GO" id="GO:0008270">
    <property type="term" value="F:zinc ion binding"/>
    <property type="evidence" value="ECO:0007669"/>
    <property type="project" value="UniProtKB-KW"/>
</dbReference>
<dbReference type="Pfam" id="PF01096">
    <property type="entry name" value="Zn_ribbon_TFIIS"/>
    <property type="match status" value="1"/>
</dbReference>
<proteinExistence type="predicted"/>
<evidence type="ECO:0000256" key="2">
    <source>
        <dbReference type="ARBA" id="ARBA00022771"/>
    </source>
</evidence>
<protein>
    <recommendedName>
        <fullName evidence="5">TFIIS-type domain-containing protein</fullName>
    </recommendedName>
</protein>
<evidence type="ECO:0000256" key="3">
    <source>
        <dbReference type="ARBA" id="ARBA00022833"/>
    </source>
</evidence>
<dbReference type="AlphaFoldDB" id="A0A6C0HDT8"/>
<feature type="compositionally biased region" description="Basic and acidic residues" evidence="4">
    <location>
        <begin position="1"/>
        <end position="11"/>
    </location>
</feature>
<keyword evidence="1" id="KW-0479">Metal-binding</keyword>
<evidence type="ECO:0000259" key="5">
    <source>
        <dbReference type="PROSITE" id="PS51133"/>
    </source>
</evidence>
<reference evidence="6" key="1">
    <citation type="journal article" date="2020" name="Nature">
        <title>Giant virus diversity and host interactions through global metagenomics.</title>
        <authorList>
            <person name="Schulz F."/>
            <person name="Roux S."/>
            <person name="Paez-Espino D."/>
            <person name="Jungbluth S."/>
            <person name="Walsh D.A."/>
            <person name="Denef V.J."/>
            <person name="McMahon K.D."/>
            <person name="Konstantinidis K.T."/>
            <person name="Eloe-Fadrosh E.A."/>
            <person name="Kyrpides N.C."/>
            <person name="Woyke T."/>
        </authorList>
    </citation>
    <scope>NUCLEOTIDE SEQUENCE</scope>
    <source>
        <strain evidence="6">GVMAG-M-3300023179-92</strain>
    </source>
</reference>
<dbReference type="PROSITE" id="PS51133">
    <property type="entry name" value="ZF_TFIIS_2"/>
    <property type="match status" value="1"/>
</dbReference>
<feature type="region of interest" description="Disordered" evidence="4">
    <location>
        <begin position="1"/>
        <end position="80"/>
    </location>
</feature>
<feature type="compositionally biased region" description="Acidic residues" evidence="4">
    <location>
        <begin position="15"/>
        <end position="80"/>
    </location>
</feature>
<evidence type="ECO:0000313" key="6">
    <source>
        <dbReference type="EMBL" id="QHT78669.1"/>
    </source>
</evidence>
<sequence>MAPVKTKKEIVYSDSDSEFESDFEEDDIEDDEKDPLLEDDEKEERIIDDDDEEEESEEDELYNEEDEEDEEVEEQQEFEDEVPIEECVGEEIGLEETDETIINIEEEPATKYTKKRTLKVKYYQIPGTYRQYNFVNDLTREKVISSLFDILENQKNAETFEKYIYQSVGSDIENFENKFKYIETFRNLIDYLINIKADKNLKLSDILNLVKNNQINFSADFYEPYREEIKKELKKSQLSVEVVEGLFECPKCKGKETESYSVQLRRADEPPTVFIECINKRCKHKWRMG</sequence>
<feature type="domain" description="TFIIS-type" evidence="5">
    <location>
        <begin position="245"/>
        <end position="287"/>
    </location>
</feature>
<dbReference type="SUPFAM" id="SSF57783">
    <property type="entry name" value="Zinc beta-ribbon"/>
    <property type="match status" value="1"/>
</dbReference>
<accession>A0A6C0HDT8</accession>
<dbReference type="PROSITE" id="PS00466">
    <property type="entry name" value="ZF_TFIIS_1"/>
    <property type="match status" value="1"/>
</dbReference>
<keyword evidence="2" id="KW-0863">Zinc-finger</keyword>
<evidence type="ECO:0000256" key="1">
    <source>
        <dbReference type="ARBA" id="ARBA00022723"/>
    </source>
</evidence>
<dbReference type="GO" id="GO:0006351">
    <property type="term" value="P:DNA-templated transcription"/>
    <property type="evidence" value="ECO:0007669"/>
    <property type="project" value="InterPro"/>
</dbReference>
<dbReference type="CDD" id="cd13749">
    <property type="entry name" value="Zn-ribbon_TFIIS"/>
    <property type="match status" value="1"/>
</dbReference>
<dbReference type="GO" id="GO:0003676">
    <property type="term" value="F:nucleic acid binding"/>
    <property type="evidence" value="ECO:0007669"/>
    <property type="project" value="InterPro"/>
</dbReference>
<name>A0A6C0HDT8_9ZZZZ</name>
<dbReference type="InterPro" id="IPR001222">
    <property type="entry name" value="Znf_TFIIS"/>
</dbReference>
<dbReference type="SMART" id="SM00440">
    <property type="entry name" value="ZnF_C2C2"/>
    <property type="match status" value="1"/>
</dbReference>
<evidence type="ECO:0000256" key="4">
    <source>
        <dbReference type="SAM" id="MobiDB-lite"/>
    </source>
</evidence>
<dbReference type="EMBL" id="MN739935">
    <property type="protein sequence ID" value="QHT78669.1"/>
    <property type="molecule type" value="Genomic_DNA"/>
</dbReference>